<dbReference type="AlphaFoldDB" id="A0A9E4DTU2"/>
<dbReference type="Proteomes" id="UP000813384">
    <property type="component" value="Unassembled WGS sequence"/>
</dbReference>
<proteinExistence type="predicted"/>
<feature type="transmembrane region" description="Helical" evidence="1">
    <location>
        <begin position="33"/>
        <end position="51"/>
    </location>
</feature>
<evidence type="ECO:0000313" key="3">
    <source>
        <dbReference type="Proteomes" id="UP000813384"/>
    </source>
</evidence>
<protein>
    <submittedName>
        <fullName evidence="2">Uncharacterized protein</fullName>
    </submittedName>
</protein>
<name>A0A9E4DTU2_9ENTE</name>
<feature type="transmembrane region" description="Helical" evidence="1">
    <location>
        <begin position="98"/>
        <end position="118"/>
    </location>
</feature>
<evidence type="ECO:0000256" key="1">
    <source>
        <dbReference type="SAM" id="Phobius"/>
    </source>
</evidence>
<reference evidence="2" key="1">
    <citation type="journal article" date="2021" name="PeerJ">
        <title>Extensive microbial diversity within the chicken gut microbiome revealed by metagenomics and culture.</title>
        <authorList>
            <person name="Gilroy R."/>
            <person name="Ravi A."/>
            <person name="Getino M."/>
            <person name="Pursley I."/>
            <person name="Horton D.L."/>
            <person name="Alikhan N.F."/>
            <person name="Baker D."/>
            <person name="Gharbi K."/>
            <person name="Hall N."/>
            <person name="Watson M."/>
            <person name="Adriaenssens E.M."/>
            <person name="Foster-Nyarko E."/>
            <person name="Jarju S."/>
            <person name="Secka A."/>
            <person name="Antonio M."/>
            <person name="Oren A."/>
            <person name="Chaudhuri R.R."/>
            <person name="La Ragione R."/>
            <person name="Hildebrand F."/>
            <person name="Pallen M.J."/>
        </authorList>
    </citation>
    <scope>NUCLEOTIDE SEQUENCE</scope>
    <source>
        <strain evidence="2">150</strain>
    </source>
</reference>
<evidence type="ECO:0000313" key="2">
    <source>
        <dbReference type="EMBL" id="MCC9274336.1"/>
    </source>
</evidence>
<reference evidence="2" key="2">
    <citation type="submission" date="2021-11" db="EMBL/GenBank/DDBJ databases">
        <authorList>
            <person name="Gilroy R."/>
        </authorList>
    </citation>
    <scope>NUCLEOTIDE SEQUENCE</scope>
    <source>
        <strain evidence="2">150</strain>
    </source>
</reference>
<gene>
    <name evidence="2" type="ORF">K8V42_08625</name>
</gene>
<keyword evidence="1" id="KW-0472">Membrane</keyword>
<dbReference type="EMBL" id="JAJJVO010000129">
    <property type="protein sequence ID" value="MCC9274336.1"/>
    <property type="molecule type" value="Genomic_DNA"/>
</dbReference>
<keyword evidence="1" id="KW-0812">Transmembrane</keyword>
<sequence length="124" mass="14334">MKKKLGIMLNCLPLGVIFILLEYHQILRLSSPSLLLYPLLFVPTITLFLMWNKKNRVMFRMLFQCYAISVILGFLLFLIIGAPPNSWLKPLTPVGHSFLYPSIIFVCQMILVLFVNPFKKESQS</sequence>
<comment type="caution">
    <text evidence="2">The sequence shown here is derived from an EMBL/GenBank/DDBJ whole genome shotgun (WGS) entry which is preliminary data.</text>
</comment>
<feature type="transmembrane region" description="Helical" evidence="1">
    <location>
        <begin position="7"/>
        <end position="27"/>
    </location>
</feature>
<feature type="transmembrane region" description="Helical" evidence="1">
    <location>
        <begin position="63"/>
        <end position="83"/>
    </location>
</feature>
<organism evidence="2 3">
    <name type="scientific">Enterococcus aquimarinus</name>
    <dbReference type="NCBI Taxonomy" id="328396"/>
    <lineage>
        <taxon>Bacteria</taxon>
        <taxon>Bacillati</taxon>
        <taxon>Bacillota</taxon>
        <taxon>Bacilli</taxon>
        <taxon>Lactobacillales</taxon>
        <taxon>Enterococcaceae</taxon>
        <taxon>Enterococcus</taxon>
    </lineage>
</organism>
<keyword evidence="1" id="KW-1133">Transmembrane helix</keyword>
<accession>A0A9E4DTU2</accession>